<dbReference type="PANTHER" id="PTHR28640">
    <property type="entry name" value="ADP-RIBOSYLATION FACTOR-LIKE PROTEIN 6-INTERACTING PROTEIN 6"/>
    <property type="match status" value="1"/>
</dbReference>
<protein>
    <submittedName>
        <fullName evidence="3 4">ADP-ribosylation factor-like protein 6-interacting protein 6</fullName>
    </submittedName>
</protein>
<reference evidence="3 4" key="1">
    <citation type="submission" date="2022-04" db="UniProtKB">
        <authorList>
            <consortium name="RefSeq"/>
        </authorList>
    </citation>
    <scope>IDENTIFICATION</scope>
    <source>
        <strain evidence="3 4">J_2021</strain>
        <tissue evidence="3 4">Erythrocytes</tissue>
    </source>
</reference>
<dbReference type="CTD" id="108701329"/>
<dbReference type="OrthoDB" id="10070125at2759"/>
<dbReference type="RefSeq" id="XP_018091268.1">
    <property type="nucleotide sequence ID" value="XM_018235779.2"/>
</dbReference>
<dbReference type="InterPro" id="IPR029383">
    <property type="entry name" value="ARL6IP6"/>
</dbReference>
<dbReference type="AGR" id="Xenbase:XB-GENE-17337021"/>
<proteinExistence type="predicted"/>
<evidence type="ECO:0000313" key="5">
    <source>
        <dbReference type="RefSeq" id="XP_018091269.1"/>
    </source>
</evidence>
<keyword evidence="1" id="KW-0472">Membrane</keyword>
<dbReference type="KEGG" id="xla:108701329"/>
<organism evidence="3">
    <name type="scientific">Xenopus laevis</name>
    <name type="common">African clawed frog</name>
    <dbReference type="NCBI Taxonomy" id="8355"/>
    <lineage>
        <taxon>Eukaryota</taxon>
        <taxon>Metazoa</taxon>
        <taxon>Chordata</taxon>
        <taxon>Craniata</taxon>
        <taxon>Vertebrata</taxon>
        <taxon>Euteleostomi</taxon>
        <taxon>Amphibia</taxon>
        <taxon>Batrachia</taxon>
        <taxon>Anura</taxon>
        <taxon>Pipoidea</taxon>
        <taxon>Pipidae</taxon>
        <taxon>Xenopodinae</taxon>
        <taxon>Xenopus</taxon>
        <taxon>Xenopus</taxon>
    </lineage>
</organism>
<dbReference type="Xenbase" id="XB-GENE-17337021">
    <property type="gene designation" value="arl6ip6.L"/>
</dbReference>
<sequence length="219" mass="24211">MDLSFGGSTKRLRSSIRDFVVSGTFTSQSQRWTSKADNQENSLVKNLDVDFYEAVTPLGSTADSVREDSLPNPGPEEFGHNGTVVSQVVTAKRHKRWTARILSMLCCLVVVCILSVLLAVLYLVVQDMRSGREINDEGEKISLLGFWSLLTLSILAGLSCCSFSWTVTYFDSYEPGMFPPTPLSPARFRKMTGHSFHIGYTMAILNGVVAALTVLWCLL</sequence>
<evidence type="ECO:0000313" key="3">
    <source>
        <dbReference type="RefSeq" id="XP_018091267.1"/>
    </source>
</evidence>
<dbReference type="RefSeq" id="XP_018091267.1">
    <property type="nucleotide sequence ID" value="XM_018235778.2"/>
</dbReference>
<keyword evidence="1" id="KW-0812">Transmembrane</keyword>
<dbReference type="RefSeq" id="XP_018091269.1">
    <property type="nucleotide sequence ID" value="XM_018235780.2"/>
</dbReference>
<gene>
    <name evidence="3 4 5 6" type="primary">arl6ip6.L</name>
</gene>
<dbReference type="Pfam" id="PF15062">
    <property type="entry name" value="ARL6IP6"/>
    <property type="match status" value="1"/>
</dbReference>
<dbReference type="PANTHER" id="PTHR28640:SF1">
    <property type="entry name" value="ADP-RIBOSYLATION FACTOR-LIKE PROTEIN 6-INTERACTING PROTEIN 6"/>
    <property type="match status" value="1"/>
</dbReference>
<accession>A0A1L8EVV7</accession>
<dbReference type="Proteomes" id="UP000186698">
    <property type="component" value="Chromosome 9_10L"/>
</dbReference>
<evidence type="ECO:0000313" key="6">
    <source>
        <dbReference type="Xenbase" id="XB-GENE-17337021"/>
    </source>
</evidence>
<feature type="transmembrane region" description="Helical" evidence="1">
    <location>
        <begin position="101"/>
        <end position="125"/>
    </location>
</feature>
<dbReference type="GeneID" id="108701329"/>
<name>A0A1L8EVV7_XENLA</name>
<keyword evidence="1" id="KW-1133">Transmembrane helix</keyword>
<evidence type="ECO:0000313" key="2">
    <source>
        <dbReference type="Proteomes" id="UP000186698"/>
    </source>
</evidence>
<dbReference type="OMA" id="WTSKADN"/>
<feature type="transmembrane region" description="Helical" evidence="1">
    <location>
        <begin position="145"/>
        <end position="170"/>
    </location>
</feature>
<feature type="transmembrane region" description="Helical" evidence="1">
    <location>
        <begin position="197"/>
        <end position="216"/>
    </location>
</feature>
<keyword evidence="2" id="KW-1185">Reference proteome</keyword>
<evidence type="ECO:0000313" key="4">
    <source>
        <dbReference type="RefSeq" id="XP_018091268.1"/>
    </source>
</evidence>
<dbReference type="STRING" id="8355.A0A1L8EVV7"/>
<evidence type="ECO:0000256" key="1">
    <source>
        <dbReference type="SAM" id="Phobius"/>
    </source>
</evidence>
<dbReference type="AlphaFoldDB" id="A0A1L8EVV7"/>
<dbReference type="PaxDb" id="8355-A0A1L8EVV7"/>